<evidence type="ECO:0000313" key="4">
    <source>
        <dbReference type="Ensembl" id="ENSPKIP00000028850.1"/>
    </source>
</evidence>
<dbReference type="Ensembl" id="ENSPKIT00000009638.1">
    <property type="protein sequence ID" value="ENSPKIP00000028850.1"/>
    <property type="gene ID" value="ENSPKIG00000010331.1"/>
</dbReference>
<dbReference type="GO" id="GO:0042981">
    <property type="term" value="P:regulation of apoptotic process"/>
    <property type="evidence" value="ECO:0007669"/>
    <property type="project" value="TreeGrafter"/>
</dbReference>
<dbReference type="PROSITE" id="PS51135">
    <property type="entry name" value="CIDE_N"/>
    <property type="match status" value="1"/>
</dbReference>
<organism evidence="4 5">
    <name type="scientific">Paramormyrops kingsleyae</name>
    <dbReference type="NCBI Taxonomy" id="1676925"/>
    <lineage>
        <taxon>Eukaryota</taxon>
        <taxon>Metazoa</taxon>
        <taxon>Chordata</taxon>
        <taxon>Craniata</taxon>
        <taxon>Vertebrata</taxon>
        <taxon>Euteleostomi</taxon>
        <taxon>Actinopterygii</taxon>
        <taxon>Neopterygii</taxon>
        <taxon>Teleostei</taxon>
        <taxon>Osteoglossocephala</taxon>
        <taxon>Osteoglossomorpha</taxon>
        <taxon>Osteoglossiformes</taxon>
        <taxon>Mormyridae</taxon>
        <taxon>Paramormyrops</taxon>
    </lineage>
</organism>
<evidence type="ECO:0000256" key="2">
    <source>
        <dbReference type="PROSITE-ProRule" id="PRU00447"/>
    </source>
</evidence>
<dbReference type="GO" id="GO:0006915">
    <property type="term" value="P:apoptotic process"/>
    <property type="evidence" value="ECO:0007669"/>
    <property type="project" value="UniProtKB-UniRule"/>
</dbReference>
<dbReference type="PANTHER" id="PTHR12306">
    <property type="entry name" value="CELL DEATH ACTIVATOR CIDE"/>
    <property type="match status" value="1"/>
</dbReference>
<dbReference type="PANTHER" id="PTHR12306:SF8">
    <property type="entry name" value="LIPID TRANSFERASE CIDEA"/>
    <property type="match status" value="1"/>
</dbReference>
<dbReference type="GeneTree" id="ENSGT00390000018596"/>
<evidence type="ECO:0000259" key="3">
    <source>
        <dbReference type="PROSITE" id="PS51135"/>
    </source>
</evidence>
<protein>
    <submittedName>
        <fullName evidence="4">Cell death inducing DFFA like effector a</fullName>
    </submittedName>
</protein>
<sequence>MINVIKKTFSSPADPSKLWQHSLLLLTLIILGGKFSIAETNSFLSFSDFLRIRSSMEYVKTLVPGSLVRSVTSVGTSFTGQVLPPPKPRPFRICTYNRCRRRGVVAASLDDLASKVVNIFLLTSELLTLVLEEDGTVVDTEAFFQSLPANTPLMVLEKGQRWTQSKGIPGFQRLKKSGIAKLSFDLYKLNPKDFIGCLAIQATLYEMYSFSYEIQCMGLKVILKSILQCLTYVAQVSGHFLLCGSTYLLQHIEDDD</sequence>
<evidence type="ECO:0000313" key="5">
    <source>
        <dbReference type="Proteomes" id="UP000261540"/>
    </source>
</evidence>
<accession>A0A3B3SF24</accession>
<keyword evidence="5" id="KW-1185">Reference proteome</keyword>
<reference evidence="4" key="2">
    <citation type="submission" date="2025-09" db="UniProtKB">
        <authorList>
            <consortium name="Ensembl"/>
        </authorList>
    </citation>
    <scope>IDENTIFICATION</scope>
</reference>
<dbReference type="CDD" id="cd01615">
    <property type="entry name" value="CIDE_N"/>
    <property type="match status" value="1"/>
</dbReference>
<dbReference type="Gene3D" id="3.10.20.10">
    <property type="match status" value="1"/>
</dbReference>
<keyword evidence="1 2" id="KW-0053">Apoptosis</keyword>
<feature type="domain" description="CIDE-N" evidence="3">
    <location>
        <begin position="87"/>
        <end position="164"/>
    </location>
</feature>
<dbReference type="SMART" id="SM00266">
    <property type="entry name" value="CAD"/>
    <property type="match status" value="1"/>
</dbReference>
<dbReference type="GeneID" id="111837867"/>
<reference evidence="4" key="1">
    <citation type="submission" date="2025-08" db="UniProtKB">
        <authorList>
            <consortium name="Ensembl"/>
        </authorList>
    </citation>
    <scope>IDENTIFICATION</scope>
</reference>
<proteinExistence type="predicted"/>
<dbReference type="Proteomes" id="UP000261540">
    <property type="component" value="Unplaced"/>
</dbReference>
<dbReference type="CTD" id="1149"/>
<dbReference type="InterPro" id="IPR003508">
    <property type="entry name" value="CIDE-N_dom"/>
</dbReference>
<name>A0A3B3SF24_9TELE</name>
<dbReference type="Pfam" id="PF02017">
    <property type="entry name" value="CIDE-N"/>
    <property type="match status" value="1"/>
</dbReference>
<dbReference type="AlphaFoldDB" id="A0A3B3SF24"/>
<dbReference type="RefSeq" id="XP_023656063.1">
    <property type="nucleotide sequence ID" value="XM_023800295.2"/>
</dbReference>
<evidence type="ECO:0000256" key="1">
    <source>
        <dbReference type="ARBA" id="ARBA00022703"/>
    </source>
</evidence>
<dbReference type="SUPFAM" id="SSF54277">
    <property type="entry name" value="CAD &amp; PB1 domains"/>
    <property type="match status" value="1"/>
</dbReference>
<dbReference type="STRING" id="1676925.ENSPKIP00000028850"/>